<dbReference type="InterPro" id="IPR019079">
    <property type="entry name" value="Capsule_synth_CapA"/>
</dbReference>
<dbReference type="PANTHER" id="PTHR33393">
    <property type="entry name" value="POLYGLUTAMINE SYNTHESIS ACCESSORY PROTEIN RV0574C-RELATED"/>
    <property type="match status" value="1"/>
</dbReference>
<protein>
    <recommendedName>
        <fullName evidence="2">Capsule synthesis protein CapA domain-containing protein</fullName>
    </recommendedName>
</protein>
<organism evidence="3 4">
    <name type="scientific">Alkalicoccus urumqiensis</name>
    <name type="common">Bacillus urumqiensis</name>
    <dbReference type="NCBI Taxonomy" id="1548213"/>
    <lineage>
        <taxon>Bacteria</taxon>
        <taxon>Bacillati</taxon>
        <taxon>Bacillota</taxon>
        <taxon>Bacilli</taxon>
        <taxon>Bacillales</taxon>
        <taxon>Bacillaceae</taxon>
        <taxon>Alkalicoccus</taxon>
    </lineage>
</organism>
<name>A0A2P6MHS1_ALKUR</name>
<sequence length="377" mass="42920">MTKIFIGGDIVNYQNESGLLFSDELEYIIKQSNYAICNFEAPISGFGNPIKKSGPHHSQLSSTLNGLKKQGMNMVCLANNHMMDYGADGMKKTKEFAESIGLSTVGSGMDIEEAYAPQIVEIGDKKIAIINACEAQFGVIDYFAENEASLGYAWINHSRIDLSILKCKQKYDHVIVVAHAGLEHYSIPQREWRVRYKSLIDLGADAVIASHPHVPQGYEKYNGGVIAYSLGNFYFDSKNYVNKKGHTYSVILDFADNEVNLTPIFHHKENQTVVLSKEEERINIDELNKMLEDPYDEKHEEMVLSAYQSVGKNFNYSISPFPVYGGVIKSLLRMLKRIIMFLLKRKRTDKTLLSLHLFRNEAYYYVIRNALEIKNRR</sequence>
<dbReference type="InterPro" id="IPR052169">
    <property type="entry name" value="CW_Biosynth-Accessory"/>
</dbReference>
<evidence type="ECO:0000256" key="1">
    <source>
        <dbReference type="ARBA" id="ARBA00005662"/>
    </source>
</evidence>
<feature type="domain" description="Capsule synthesis protein CapA" evidence="2">
    <location>
        <begin position="3"/>
        <end position="237"/>
    </location>
</feature>
<comment type="similarity">
    <text evidence="1">Belongs to the CapA family.</text>
</comment>
<dbReference type="RefSeq" id="WP_105958941.1">
    <property type="nucleotide sequence ID" value="NZ_PVNS01000006.1"/>
</dbReference>
<dbReference type="OrthoDB" id="9810906at2"/>
<dbReference type="SUPFAM" id="SSF56300">
    <property type="entry name" value="Metallo-dependent phosphatases"/>
    <property type="match status" value="1"/>
</dbReference>
<evidence type="ECO:0000259" key="2">
    <source>
        <dbReference type="SMART" id="SM00854"/>
    </source>
</evidence>
<dbReference type="AlphaFoldDB" id="A0A2P6MHS1"/>
<keyword evidence="4" id="KW-1185">Reference proteome</keyword>
<proteinExistence type="inferred from homology"/>
<reference evidence="3 4" key="1">
    <citation type="submission" date="2018-03" db="EMBL/GenBank/DDBJ databases">
        <title>Bacillus urumqiensis sp. nov., a moderately haloalkaliphilic bacterium isolated from a salt lake.</title>
        <authorList>
            <person name="Zhao B."/>
            <person name="Liao Z."/>
        </authorList>
    </citation>
    <scope>NUCLEOTIDE SEQUENCE [LARGE SCALE GENOMIC DNA]</scope>
    <source>
        <strain evidence="3 4">BZ-SZ-XJ18</strain>
    </source>
</reference>
<evidence type="ECO:0000313" key="4">
    <source>
        <dbReference type="Proteomes" id="UP000243650"/>
    </source>
</evidence>
<dbReference type="InterPro" id="IPR029052">
    <property type="entry name" value="Metallo-depent_PP-like"/>
</dbReference>
<comment type="caution">
    <text evidence="3">The sequence shown here is derived from an EMBL/GenBank/DDBJ whole genome shotgun (WGS) entry which is preliminary data.</text>
</comment>
<gene>
    <name evidence="3" type="ORF">C6I21_08080</name>
</gene>
<evidence type="ECO:0000313" key="3">
    <source>
        <dbReference type="EMBL" id="PRO65845.1"/>
    </source>
</evidence>
<dbReference type="PANTHER" id="PTHR33393:SF13">
    <property type="entry name" value="PGA BIOSYNTHESIS PROTEIN CAPA"/>
    <property type="match status" value="1"/>
</dbReference>
<dbReference type="CDD" id="cd07381">
    <property type="entry name" value="MPP_CapA"/>
    <property type="match status" value="1"/>
</dbReference>
<dbReference type="SMART" id="SM00854">
    <property type="entry name" value="PGA_cap"/>
    <property type="match status" value="1"/>
</dbReference>
<dbReference type="Gene3D" id="3.60.21.10">
    <property type="match status" value="1"/>
</dbReference>
<dbReference type="Pfam" id="PF09587">
    <property type="entry name" value="PGA_cap"/>
    <property type="match status" value="1"/>
</dbReference>
<dbReference type="Proteomes" id="UP000243650">
    <property type="component" value="Unassembled WGS sequence"/>
</dbReference>
<accession>A0A2P6MHS1</accession>
<dbReference type="EMBL" id="PVNS01000006">
    <property type="protein sequence ID" value="PRO65845.1"/>
    <property type="molecule type" value="Genomic_DNA"/>
</dbReference>